<reference evidence="3" key="1">
    <citation type="submission" date="2020-03" db="EMBL/GenBank/DDBJ databases">
        <authorList>
            <person name="He L."/>
        </authorList>
    </citation>
    <scope>NUCLEOTIDE SEQUENCE</scope>
    <source>
        <strain evidence="3">CkLH20</strain>
    </source>
</reference>
<feature type="compositionally biased region" description="Polar residues" evidence="2">
    <location>
        <begin position="219"/>
        <end position="258"/>
    </location>
</feature>
<dbReference type="AlphaFoldDB" id="A0A9P6LD51"/>
<proteinExistence type="predicted"/>
<reference evidence="3" key="2">
    <citation type="submission" date="2020-11" db="EMBL/GenBank/DDBJ databases">
        <title>Whole genome sequencing of Colletotrichum sp.</title>
        <authorList>
            <person name="Li H."/>
        </authorList>
    </citation>
    <scope>NUCLEOTIDE SEQUENCE</scope>
    <source>
        <strain evidence="3">CkLH20</strain>
    </source>
</reference>
<feature type="compositionally biased region" description="Basic and acidic residues" evidence="2">
    <location>
        <begin position="151"/>
        <end position="160"/>
    </location>
</feature>
<feature type="region of interest" description="Disordered" evidence="2">
    <location>
        <begin position="151"/>
        <end position="173"/>
    </location>
</feature>
<evidence type="ECO:0000313" key="4">
    <source>
        <dbReference type="Proteomes" id="UP000781932"/>
    </source>
</evidence>
<comment type="caution">
    <text evidence="3">The sequence shown here is derived from an EMBL/GenBank/DDBJ whole genome shotgun (WGS) entry which is preliminary data.</text>
</comment>
<dbReference type="RefSeq" id="XP_038740315.1">
    <property type="nucleotide sequence ID" value="XM_038894467.1"/>
</dbReference>
<feature type="coiled-coil region" evidence="1">
    <location>
        <begin position="26"/>
        <end position="60"/>
    </location>
</feature>
<dbReference type="GeneID" id="62167541"/>
<evidence type="ECO:0000256" key="2">
    <source>
        <dbReference type="SAM" id="MobiDB-lite"/>
    </source>
</evidence>
<feature type="compositionally biased region" description="Basic and acidic residues" evidence="2">
    <location>
        <begin position="313"/>
        <end position="329"/>
    </location>
</feature>
<keyword evidence="4" id="KW-1185">Reference proteome</keyword>
<dbReference type="OrthoDB" id="5430717at2759"/>
<name>A0A9P6LD51_9PEZI</name>
<feature type="region of interest" description="Disordered" evidence="2">
    <location>
        <begin position="439"/>
        <end position="464"/>
    </location>
</feature>
<accession>A0A9P6LD51</accession>
<evidence type="ECO:0000313" key="3">
    <source>
        <dbReference type="EMBL" id="KAF9870854.1"/>
    </source>
</evidence>
<dbReference type="EMBL" id="JAATWM020000050">
    <property type="protein sequence ID" value="KAF9870854.1"/>
    <property type="molecule type" value="Genomic_DNA"/>
</dbReference>
<organism evidence="3 4">
    <name type="scientific">Colletotrichum karsti</name>
    <dbReference type="NCBI Taxonomy" id="1095194"/>
    <lineage>
        <taxon>Eukaryota</taxon>
        <taxon>Fungi</taxon>
        <taxon>Dikarya</taxon>
        <taxon>Ascomycota</taxon>
        <taxon>Pezizomycotina</taxon>
        <taxon>Sordariomycetes</taxon>
        <taxon>Hypocreomycetidae</taxon>
        <taxon>Glomerellales</taxon>
        <taxon>Glomerellaceae</taxon>
        <taxon>Colletotrichum</taxon>
        <taxon>Colletotrichum boninense species complex</taxon>
    </lineage>
</organism>
<protein>
    <submittedName>
        <fullName evidence="3">Uncharacterized protein</fullName>
    </submittedName>
</protein>
<keyword evidence="1" id="KW-0175">Coiled coil</keyword>
<feature type="region of interest" description="Disordered" evidence="2">
    <location>
        <begin position="313"/>
        <end position="425"/>
    </location>
</feature>
<feature type="region of interest" description="Disordered" evidence="2">
    <location>
        <begin position="211"/>
        <end position="267"/>
    </location>
</feature>
<dbReference type="Proteomes" id="UP000781932">
    <property type="component" value="Unassembled WGS sequence"/>
</dbReference>
<gene>
    <name evidence="3" type="ORF">CkaCkLH20_11753</name>
</gene>
<evidence type="ECO:0000256" key="1">
    <source>
        <dbReference type="SAM" id="Coils"/>
    </source>
</evidence>
<sequence length="491" mass="54515">MINTLHHVMMTKSVLDPVPIEHNSCIKHLLEAYWRLQEQLQKTEQDLVEERETKERSLEEFAKMSSEWEKKEADFLAEIKRMEVVLSKVAPDGVGAVVLARSGSIVDRSKRSSKLFKDRIEKAKSPEKGQHSSPAEGATVIRILTHYDKSQDCSKSHDVEGSTMSAAPESARHNHTTYLSMRPNLDDNADAELSEQIRTKQRRRFWGTKYDPRKFPARTRSTTSLAVNESNKGQTPARSTTKCSASGPSQQTAGTQEGTVPPTTPDSASEVTILHIDEDDSSGLVPRTTGVDLTAEPASHQLLDEHPDILTETHEEGSRQDEHKSNEFNRHKREFSFDPGEDGIPLSPLASKPRAVERSTNQNRREYGSIQGAQKTSGLRSGDAESLTTGSRRHSFRPVNVGAMPPSLEVSRVTGNRPRRTMGDVNDGYCGLQASHEAHDRSANTYNTSDGRFYVGDRSGPKETLANDADQALVAARFAQKHFSSEVQDDD</sequence>